<evidence type="ECO:0000313" key="5">
    <source>
        <dbReference type="EMBL" id="SDM49789.1"/>
    </source>
</evidence>
<dbReference type="Proteomes" id="UP000187651">
    <property type="component" value="Unassembled WGS sequence"/>
</dbReference>
<dbReference type="InterPro" id="IPR036397">
    <property type="entry name" value="RNaseH_sf"/>
</dbReference>
<dbReference type="InterPro" id="IPR051274">
    <property type="entry name" value="3-5_Exoribonuclease"/>
</dbReference>
<keyword evidence="6" id="KW-1185">Reference proteome</keyword>
<name>A0A1G9TPT2_9FIRM</name>
<dbReference type="SUPFAM" id="SSF53098">
    <property type="entry name" value="Ribonuclease H-like"/>
    <property type="match status" value="1"/>
</dbReference>
<dbReference type="PANTHER" id="PTHR23044:SF61">
    <property type="entry name" value="3'-5' EXORIBONUCLEASE 1-RELATED"/>
    <property type="match status" value="1"/>
</dbReference>
<dbReference type="InterPro" id="IPR013520">
    <property type="entry name" value="Ribonucl_H"/>
</dbReference>
<evidence type="ECO:0000256" key="1">
    <source>
        <dbReference type="ARBA" id="ARBA00022722"/>
    </source>
</evidence>
<sequence>MKHIFIDLEMNNVAKEHKDFIKISRQETIEIGAVKLDDKYELEDEFKEYVKPQYNTIIEPKFVHLTGITTADVSGADTFANVLRRFIKWCGSDYKIYSWSDCDKAQLLHEIKAKGLVEFDTDPGLNYMYDNWIDYQNEFKKELHLSHIMSLSKAVDLSGLAFQGKAHDGLIDARNTALLFRASRNSEDYAKMRKAFTEAFTPTVFTMADLIDFSQLKFDDEDSSSQTNNSITNSNE</sequence>
<dbReference type="Gene3D" id="3.30.420.10">
    <property type="entry name" value="Ribonuclease H-like superfamily/Ribonuclease H"/>
    <property type="match status" value="1"/>
</dbReference>
<keyword evidence="1" id="KW-0540">Nuclease</keyword>
<evidence type="ECO:0000256" key="3">
    <source>
        <dbReference type="ARBA" id="ARBA00022839"/>
    </source>
</evidence>
<dbReference type="CDD" id="cd06133">
    <property type="entry name" value="ERI-1_3'hExo_like"/>
    <property type="match status" value="1"/>
</dbReference>
<accession>A0A1G9TPT2</accession>
<evidence type="ECO:0000256" key="2">
    <source>
        <dbReference type="ARBA" id="ARBA00022801"/>
    </source>
</evidence>
<protein>
    <submittedName>
        <fullName evidence="5">Inhibitor of the KinA pathway to sporulation, predicted exonuclease</fullName>
    </submittedName>
</protein>
<reference evidence="6" key="1">
    <citation type="submission" date="2016-10" db="EMBL/GenBank/DDBJ databases">
        <authorList>
            <person name="Varghese N."/>
            <person name="Submissions S."/>
        </authorList>
    </citation>
    <scope>NUCLEOTIDE SEQUENCE [LARGE SCALE GENOMIC DNA]</scope>
    <source>
        <strain evidence="6">M83</strain>
    </source>
</reference>
<dbReference type="GO" id="GO:0003676">
    <property type="term" value="F:nucleic acid binding"/>
    <property type="evidence" value="ECO:0007669"/>
    <property type="project" value="InterPro"/>
</dbReference>
<keyword evidence="3 5" id="KW-0269">Exonuclease</keyword>
<organism evidence="5 6">
    <name type="scientific">Lachnospira pectinoschiza</name>
    <dbReference type="NCBI Taxonomy" id="28052"/>
    <lineage>
        <taxon>Bacteria</taxon>
        <taxon>Bacillati</taxon>
        <taxon>Bacillota</taxon>
        <taxon>Clostridia</taxon>
        <taxon>Lachnospirales</taxon>
        <taxon>Lachnospiraceae</taxon>
        <taxon>Lachnospira</taxon>
    </lineage>
</organism>
<dbReference type="AlphaFoldDB" id="A0A1G9TPT2"/>
<dbReference type="RefSeq" id="WP_051195293.1">
    <property type="nucleotide sequence ID" value="NZ_FNHZ01000001.1"/>
</dbReference>
<dbReference type="PANTHER" id="PTHR23044">
    <property type="entry name" value="3'-5' EXONUCLEASE ERI1-RELATED"/>
    <property type="match status" value="1"/>
</dbReference>
<evidence type="ECO:0000259" key="4">
    <source>
        <dbReference type="SMART" id="SM00479"/>
    </source>
</evidence>
<dbReference type="InterPro" id="IPR012337">
    <property type="entry name" value="RNaseH-like_sf"/>
</dbReference>
<feature type="domain" description="Exonuclease" evidence="4">
    <location>
        <begin position="2"/>
        <end position="189"/>
    </location>
</feature>
<dbReference type="Pfam" id="PF00929">
    <property type="entry name" value="RNase_T"/>
    <property type="match status" value="1"/>
</dbReference>
<dbReference type="InterPro" id="IPR047201">
    <property type="entry name" value="ERI-1_3'hExo-like"/>
</dbReference>
<keyword evidence="2" id="KW-0378">Hydrolase</keyword>
<gene>
    <name evidence="5" type="ORF">SAMN05216544_0441</name>
</gene>
<dbReference type="SMART" id="SM00479">
    <property type="entry name" value="EXOIII"/>
    <property type="match status" value="1"/>
</dbReference>
<evidence type="ECO:0000313" key="6">
    <source>
        <dbReference type="Proteomes" id="UP000187651"/>
    </source>
</evidence>
<proteinExistence type="predicted"/>
<dbReference type="EMBL" id="FNHZ01000001">
    <property type="protein sequence ID" value="SDM49789.1"/>
    <property type="molecule type" value="Genomic_DNA"/>
</dbReference>
<dbReference type="GO" id="GO:0000175">
    <property type="term" value="F:3'-5'-RNA exonuclease activity"/>
    <property type="evidence" value="ECO:0007669"/>
    <property type="project" value="InterPro"/>
</dbReference>
<dbReference type="OrthoDB" id="159416at2"/>